<dbReference type="EMBL" id="PGCI01000402">
    <property type="protein sequence ID" value="PLW27536.1"/>
    <property type="molecule type" value="Genomic_DNA"/>
</dbReference>
<evidence type="ECO:0000313" key="8">
    <source>
        <dbReference type="Proteomes" id="UP000235388"/>
    </source>
</evidence>
<dbReference type="EMBL" id="PGCJ01000038">
    <property type="protein sequence ID" value="PLW54944.1"/>
    <property type="molecule type" value="Genomic_DNA"/>
</dbReference>
<evidence type="ECO:0000313" key="6">
    <source>
        <dbReference type="EMBL" id="PLW54955.1"/>
    </source>
</evidence>
<gene>
    <name evidence="7" type="ORF">PCANC_02696</name>
    <name evidence="6" type="ORF">PCANC_02699</name>
    <name evidence="5" type="ORF">PCANC_02702</name>
    <name evidence="4" type="ORF">PCANC_02705</name>
    <name evidence="3" type="ORF">PCASD_16267</name>
    <name evidence="2" type="ORF">PCASD_16270</name>
</gene>
<sequence>MSIVTYDEQIPFLILSNGYVANLAQVPRLPEAGPPFGEALPPASGGRAAREAPAGEGLVSLTKPPDGIGGPKVPDAKHPPIRIPESPNEAALCST</sequence>
<evidence type="ECO:0000313" key="5">
    <source>
        <dbReference type="EMBL" id="PLW54944.1"/>
    </source>
</evidence>
<dbReference type="Proteomes" id="UP000235388">
    <property type="component" value="Unassembled WGS sequence"/>
</dbReference>
<protein>
    <submittedName>
        <fullName evidence="3">Uncharacterized protein</fullName>
    </submittedName>
</protein>
<dbReference type="EMBL" id="PGCJ01000038">
    <property type="protein sequence ID" value="PLW54955.1"/>
    <property type="molecule type" value="Genomic_DNA"/>
</dbReference>
<reference evidence="8 9" key="1">
    <citation type="submission" date="2017-11" db="EMBL/GenBank/DDBJ databases">
        <title>De novo assembly and phasing of dikaryotic genomes from two isolates of Puccinia coronata f. sp. avenae, the causal agent of oat crown rust.</title>
        <authorList>
            <person name="Miller M.E."/>
            <person name="Zhang Y."/>
            <person name="Omidvar V."/>
            <person name="Sperschneider J."/>
            <person name="Schwessinger B."/>
            <person name="Raley C."/>
            <person name="Palmer J.M."/>
            <person name="Garnica D."/>
            <person name="Upadhyaya N."/>
            <person name="Rathjen J."/>
            <person name="Taylor J.M."/>
            <person name="Park R.F."/>
            <person name="Dodds P.N."/>
            <person name="Hirsch C.D."/>
            <person name="Kianian S.F."/>
            <person name="Figueroa M."/>
        </authorList>
    </citation>
    <scope>NUCLEOTIDE SEQUENCE [LARGE SCALE GENOMIC DNA]</scope>
    <source>
        <strain evidence="4">12NC29</strain>
        <strain evidence="3">12SD80</strain>
    </source>
</reference>
<dbReference type="Proteomes" id="UP000235392">
    <property type="component" value="Unassembled WGS sequence"/>
</dbReference>
<dbReference type="EMBL" id="PGCJ01000038">
    <property type="protein sequence ID" value="PLW54943.1"/>
    <property type="molecule type" value="Genomic_DNA"/>
</dbReference>
<evidence type="ECO:0000313" key="7">
    <source>
        <dbReference type="EMBL" id="PLW54958.1"/>
    </source>
</evidence>
<evidence type="ECO:0000313" key="4">
    <source>
        <dbReference type="EMBL" id="PLW54943.1"/>
    </source>
</evidence>
<evidence type="ECO:0000256" key="1">
    <source>
        <dbReference type="SAM" id="MobiDB-lite"/>
    </source>
</evidence>
<dbReference type="EMBL" id="PGCI01000402">
    <property type="protein sequence ID" value="PLW27529.1"/>
    <property type="molecule type" value="Genomic_DNA"/>
</dbReference>
<evidence type="ECO:0000313" key="9">
    <source>
        <dbReference type="Proteomes" id="UP000235392"/>
    </source>
</evidence>
<keyword evidence="8" id="KW-1185">Reference proteome</keyword>
<dbReference type="AlphaFoldDB" id="A0A2N5TPV2"/>
<organism evidence="3 9">
    <name type="scientific">Puccinia coronata f. sp. avenae</name>
    <dbReference type="NCBI Taxonomy" id="200324"/>
    <lineage>
        <taxon>Eukaryota</taxon>
        <taxon>Fungi</taxon>
        <taxon>Dikarya</taxon>
        <taxon>Basidiomycota</taxon>
        <taxon>Pucciniomycotina</taxon>
        <taxon>Pucciniomycetes</taxon>
        <taxon>Pucciniales</taxon>
        <taxon>Pucciniaceae</taxon>
        <taxon>Puccinia</taxon>
    </lineage>
</organism>
<dbReference type="EMBL" id="PGCJ01000038">
    <property type="protein sequence ID" value="PLW54958.1"/>
    <property type="molecule type" value="Genomic_DNA"/>
</dbReference>
<feature type="region of interest" description="Disordered" evidence="1">
    <location>
        <begin position="34"/>
        <end position="95"/>
    </location>
</feature>
<feature type="compositionally biased region" description="Low complexity" evidence="1">
    <location>
        <begin position="41"/>
        <end position="57"/>
    </location>
</feature>
<evidence type="ECO:0000313" key="3">
    <source>
        <dbReference type="EMBL" id="PLW27536.1"/>
    </source>
</evidence>
<comment type="caution">
    <text evidence="3">The sequence shown here is derived from an EMBL/GenBank/DDBJ whole genome shotgun (WGS) entry which is preliminary data.</text>
</comment>
<evidence type="ECO:0000313" key="2">
    <source>
        <dbReference type="EMBL" id="PLW27529.1"/>
    </source>
</evidence>
<accession>A0A2N5TPV2</accession>
<name>A0A2N5TPV2_9BASI</name>
<proteinExistence type="predicted"/>